<protein>
    <recommendedName>
        <fullName evidence="11">DUF2029 domain-containing protein</fullName>
    </recommendedName>
</protein>
<evidence type="ECO:0000256" key="8">
    <source>
        <dbReference type="SAM" id="Phobius"/>
    </source>
</evidence>
<dbReference type="OrthoDB" id="8096476at2"/>
<keyword evidence="5 8" id="KW-1133">Transmembrane helix</keyword>
<keyword evidence="4 8" id="KW-0812">Transmembrane</keyword>
<comment type="subcellular location">
    <subcellularLocation>
        <location evidence="1">Cell membrane</location>
        <topology evidence="1">Multi-pass membrane protein</topology>
    </subcellularLocation>
</comment>
<evidence type="ECO:0000256" key="1">
    <source>
        <dbReference type="ARBA" id="ARBA00004651"/>
    </source>
</evidence>
<keyword evidence="3" id="KW-0808">Transferase</keyword>
<feature type="transmembrane region" description="Helical" evidence="8">
    <location>
        <begin position="182"/>
        <end position="207"/>
    </location>
</feature>
<evidence type="ECO:0000313" key="10">
    <source>
        <dbReference type="Proteomes" id="UP000077405"/>
    </source>
</evidence>
<feature type="transmembrane region" description="Helical" evidence="8">
    <location>
        <begin position="374"/>
        <end position="397"/>
    </location>
</feature>
<evidence type="ECO:0000256" key="6">
    <source>
        <dbReference type="ARBA" id="ARBA00023136"/>
    </source>
</evidence>
<dbReference type="GO" id="GO:0005886">
    <property type="term" value="C:plasma membrane"/>
    <property type="evidence" value="ECO:0007669"/>
    <property type="project" value="UniProtKB-SubCell"/>
</dbReference>
<gene>
    <name evidence="9" type="ORF">A6A40_17870</name>
</gene>
<dbReference type="Proteomes" id="UP000077405">
    <property type="component" value="Plasmid pYZ1"/>
</dbReference>
<evidence type="ECO:0000256" key="2">
    <source>
        <dbReference type="ARBA" id="ARBA00022475"/>
    </source>
</evidence>
<dbReference type="GO" id="GO:0016758">
    <property type="term" value="F:hexosyltransferase activity"/>
    <property type="evidence" value="ECO:0007669"/>
    <property type="project" value="InterPro"/>
</dbReference>
<feature type="transmembrane region" description="Helical" evidence="8">
    <location>
        <begin position="159"/>
        <end position="175"/>
    </location>
</feature>
<proteinExistence type="inferred from homology"/>
<dbReference type="InterPro" id="IPR018584">
    <property type="entry name" value="GT87"/>
</dbReference>
<dbReference type="KEGG" id="ahu:A6A40_17870"/>
<comment type="similarity">
    <text evidence="7">Belongs to the glycosyltransferase 87 family.</text>
</comment>
<geneLocation type="plasmid" evidence="9 10">
    <name>pYZ1</name>
</geneLocation>
<feature type="transmembrane region" description="Helical" evidence="8">
    <location>
        <begin position="135"/>
        <end position="153"/>
    </location>
</feature>
<dbReference type="EMBL" id="CP028902">
    <property type="protein sequence ID" value="AWB06915.1"/>
    <property type="molecule type" value="Genomic_DNA"/>
</dbReference>
<feature type="transmembrane region" description="Helical" evidence="8">
    <location>
        <begin position="38"/>
        <end position="57"/>
    </location>
</feature>
<dbReference type="RefSeq" id="WP_108547219.1">
    <property type="nucleotide sequence ID" value="NZ_CP028902.1"/>
</dbReference>
<evidence type="ECO:0000256" key="3">
    <source>
        <dbReference type="ARBA" id="ARBA00022679"/>
    </source>
</evidence>
<name>A0A2R4VR61_9PROT</name>
<evidence type="ECO:0000256" key="5">
    <source>
        <dbReference type="ARBA" id="ARBA00022989"/>
    </source>
</evidence>
<evidence type="ECO:0000256" key="7">
    <source>
        <dbReference type="ARBA" id="ARBA00024033"/>
    </source>
</evidence>
<feature type="transmembrane region" description="Helical" evidence="8">
    <location>
        <begin position="274"/>
        <end position="292"/>
    </location>
</feature>
<keyword evidence="10" id="KW-1185">Reference proteome</keyword>
<dbReference type="Pfam" id="PF09594">
    <property type="entry name" value="GT87"/>
    <property type="match status" value="1"/>
</dbReference>
<evidence type="ECO:0000313" key="9">
    <source>
        <dbReference type="EMBL" id="AWB06915.1"/>
    </source>
</evidence>
<reference evidence="9 10" key="1">
    <citation type="submission" date="2018-04" db="EMBL/GenBank/DDBJ databases">
        <title>Complete genome sequence of the nitrogen-fixing bacterium Azospirillum humicireducens type strain SgZ-5.</title>
        <authorList>
            <person name="Yu Z."/>
        </authorList>
    </citation>
    <scope>NUCLEOTIDE SEQUENCE [LARGE SCALE GENOMIC DNA]</scope>
    <source>
        <strain evidence="9 10">SgZ-5</strain>
        <plasmid evidence="9 10">pYZ1</plasmid>
    </source>
</reference>
<keyword evidence="6 8" id="KW-0472">Membrane</keyword>
<keyword evidence="2" id="KW-1003">Cell membrane</keyword>
<evidence type="ECO:0000256" key="4">
    <source>
        <dbReference type="ARBA" id="ARBA00022692"/>
    </source>
</evidence>
<evidence type="ECO:0008006" key="11">
    <source>
        <dbReference type="Google" id="ProtNLM"/>
    </source>
</evidence>
<organism evidence="9 10">
    <name type="scientific">Azospirillum humicireducens</name>
    <dbReference type="NCBI Taxonomy" id="1226968"/>
    <lineage>
        <taxon>Bacteria</taxon>
        <taxon>Pseudomonadati</taxon>
        <taxon>Pseudomonadota</taxon>
        <taxon>Alphaproteobacteria</taxon>
        <taxon>Rhodospirillales</taxon>
        <taxon>Azospirillaceae</taxon>
        <taxon>Azospirillum</taxon>
    </lineage>
</organism>
<accession>A0A2R4VR61</accession>
<dbReference type="AlphaFoldDB" id="A0A2R4VR61"/>
<keyword evidence="9" id="KW-0614">Plasmid</keyword>
<sequence length="411" mass="44145">MLKRFASLQPLQLPLCLSDPDTLDPPVAADRTTPRLGLGLWLWAMMTAVISIIAVIQPHRCISWIYRQAAEAWATASPLYAPGLHGFLYFPTGTLVYGPFALLPQPLDSHAWRLFLSASLVLAVRRYANMLAPGAGAAVAGMILALAIPAAVIDLLRGQMTLLMAAILLVAAADGNHRRAGFWLALAVFVKPLALVPAMLIIVALPAAGPSFAAGLLIGVAAGMLHPHPDYAMAQWVAMIDKLRFAAAPDSGTWFDIGALLKRLGLIGPTEPLFGLRLVAALSTLILALLAARRFDTRTAVVCCLHLGCCYLLLWNPRVEEGSYVMLALLVGSQAAVAIRIPGHERQALLAMCLCLAVGTHMYGDWIYRPTASWIKQAAALIHLTALSWSILAGGLFRRSLQNIHSPSIQN</sequence>
<feature type="transmembrane region" description="Helical" evidence="8">
    <location>
        <begin position="348"/>
        <end position="368"/>
    </location>
</feature>